<feature type="transmembrane region" description="Helical" evidence="7">
    <location>
        <begin position="440"/>
        <end position="461"/>
    </location>
</feature>
<keyword evidence="3" id="KW-1003">Cell membrane</keyword>
<proteinExistence type="inferred from homology"/>
<feature type="transmembrane region" description="Helical" evidence="7">
    <location>
        <begin position="43"/>
        <end position="68"/>
    </location>
</feature>
<feature type="transmembrane region" description="Helical" evidence="7">
    <location>
        <begin position="353"/>
        <end position="372"/>
    </location>
</feature>
<evidence type="ECO:0000256" key="1">
    <source>
        <dbReference type="ARBA" id="ARBA00004651"/>
    </source>
</evidence>
<reference evidence="8 9" key="1">
    <citation type="submission" date="2018-08" db="EMBL/GenBank/DDBJ databases">
        <title>A genome reference for cultivated species of the human gut microbiota.</title>
        <authorList>
            <person name="Zou Y."/>
            <person name="Xue W."/>
            <person name="Luo G."/>
        </authorList>
    </citation>
    <scope>NUCLEOTIDE SEQUENCE [LARGE SCALE GENOMIC DNA]</scope>
    <source>
        <strain evidence="8 9">OM06-4</strain>
    </source>
</reference>
<comment type="subcellular location">
    <subcellularLocation>
        <location evidence="1">Cell membrane</location>
        <topology evidence="1">Multi-pass membrane protein</topology>
    </subcellularLocation>
</comment>
<dbReference type="PANTHER" id="PTHR30250">
    <property type="entry name" value="PST FAMILY PREDICTED COLANIC ACID TRANSPORTER"/>
    <property type="match status" value="1"/>
</dbReference>
<comment type="caution">
    <text evidence="8">The sequence shown here is derived from an EMBL/GenBank/DDBJ whole genome shotgun (WGS) entry which is preliminary data.</text>
</comment>
<feature type="transmembrane region" description="Helical" evidence="7">
    <location>
        <begin position="378"/>
        <end position="395"/>
    </location>
</feature>
<dbReference type="AlphaFoldDB" id="A0A3E3E939"/>
<dbReference type="PANTHER" id="PTHR30250:SF10">
    <property type="entry name" value="LIPOPOLYSACCHARIDE BIOSYNTHESIS PROTEIN WZXC"/>
    <property type="match status" value="1"/>
</dbReference>
<feature type="transmembrane region" description="Helical" evidence="7">
    <location>
        <begin position="20"/>
        <end position="37"/>
    </location>
</feature>
<gene>
    <name evidence="8" type="ORF">DXB93_17815</name>
</gene>
<feature type="transmembrane region" description="Helical" evidence="7">
    <location>
        <begin position="144"/>
        <end position="165"/>
    </location>
</feature>
<dbReference type="Pfam" id="PF13440">
    <property type="entry name" value="Polysacc_synt_3"/>
    <property type="match status" value="1"/>
</dbReference>
<dbReference type="GO" id="GO:0005886">
    <property type="term" value="C:plasma membrane"/>
    <property type="evidence" value="ECO:0007669"/>
    <property type="project" value="UniProtKB-SubCell"/>
</dbReference>
<evidence type="ECO:0000256" key="2">
    <source>
        <dbReference type="ARBA" id="ARBA00007430"/>
    </source>
</evidence>
<feature type="transmembrane region" description="Helical" evidence="7">
    <location>
        <begin position="294"/>
        <end position="314"/>
    </location>
</feature>
<keyword evidence="6 7" id="KW-0472">Membrane</keyword>
<evidence type="ECO:0000256" key="7">
    <source>
        <dbReference type="SAM" id="Phobius"/>
    </source>
</evidence>
<comment type="similarity">
    <text evidence="2">Belongs to the polysaccharide synthase family.</text>
</comment>
<accession>A0A3E3E939</accession>
<feature type="transmembrane region" description="Helical" evidence="7">
    <location>
        <begin position="112"/>
        <end position="132"/>
    </location>
</feature>
<keyword evidence="5 7" id="KW-1133">Transmembrane helix</keyword>
<protein>
    <submittedName>
        <fullName evidence="8">Lipopolysaccharide biosynthesis protein</fullName>
    </submittedName>
</protein>
<feature type="transmembrane region" description="Helical" evidence="7">
    <location>
        <begin position="171"/>
        <end position="192"/>
    </location>
</feature>
<dbReference type="RefSeq" id="WP_009010084.1">
    <property type="nucleotide sequence ID" value="NZ_JAHOLN010000012.1"/>
</dbReference>
<evidence type="ECO:0000256" key="4">
    <source>
        <dbReference type="ARBA" id="ARBA00022692"/>
    </source>
</evidence>
<dbReference type="EMBL" id="QUSL01000053">
    <property type="protein sequence ID" value="RGD77730.1"/>
    <property type="molecule type" value="Genomic_DNA"/>
</dbReference>
<dbReference type="CDD" id="cd13127">
    <property type="entry name" value="MATE_tuaB_like"/>
    <property type="match status" value="1"/>
</dbReference>
<sequence>MKNKSKTVYTNLMWRLLERFGAQGVTLVVSLILARLLDPEAYGTVALITIFTAVLNVFVDSGLANSLIQKKNADDVDFSSVFYFNVLICCLLYIIMFVSAPAISRFYNKPEIVPMIRVLSLTLIISGIKNVQQAYVSKNMMFKKFFFSTLGGTLTASIIGIALAILGKGAWALIIQNITNLLMDTIILWFTVKWRPKLLFSWKRLKGLLSYGYKLLLVSLINNIYNECRQLIIGKMYSSSDLACYNQGNRFPQIIVQNLNTAIDNVVFSAMSAAQDEITEVRNMTRRSIRTGSFILAPLMVGMACVSKSVVLLILTDKWIACVPYLQMFCIMYLFAPIQTANLNAIKAIGKSGVFLIIDILEIVIGLVGLLVSMWFGPIYIAFSMLVCTILNLFINSFPNKKYLNYGTRDQLRDLFPNILLAGVMGIVVCSINWLELSPIISLFIQIPLGGIIYIAGAAIFKIESFDYCCGIIRGLLNKKKE</sequence>
<feature type="transmembrane region" description="Helical" evidence="7">
    <location>
        <begin position="415"/>
        <end position="434"/>
    </location>
</feature>
<name>A0A3E3E939_9FIRM</name>
<feature type="transmembrane region" description="Helical" evidence="7">
    <location>
        <begin position="80"/>
        <end position="100"/>
    </location>
</feature>
<dbReference type="Proteomes" id="UP000261032">
    <property type="component" value="Unassembled WGS sequence"/>
</dbReference>
<evidence type="ECO:0000313" key="8">
    <source>
        <dbReference type="EMBL" id="RGD77730.1"/>
    </source>
</evidence>
<feature type="transmembrane region" description="Helical" evidence="7">
    <location>
        <begin position="326"/>
        <end position="346"/>
    </location>
</feature>
<evidence type="ECO:0000256" key="3">
    <source>
        <dbReference type="ARBA" id="ARBA00022475"/>
    </source>
</evidence>
<evidence type="ECO:0000256" key="5">
    <source>
        <dbReference type="ARBA" id="ARBA00022989"/>
    </source>
</evidence>
<evidence type="ECO:0000256" key="6">
    <source>
        <dbReference type="ARBA" id="ARBA00023136"/>
    </source>
</evidence>
<organism evidence="8 9">
    <name type="scientific">Thomasclavelia ramosa</name>
    <dbReference type="NCBI Taxonomy" id="1547"/>
    <lineage>
        <taxon>Bacteria</taxon>
        <taxon>Bacillati</taxon>
        <taxon>Bacillota</taxon>
        <taxon>Erysipelotrichia</taxon>
        <taxon>Erysipelotrichales</taxon>
        <taxon>Coprobacillaceae</taxon>
        <taxon>Thomasclavelia</taxon>
    </lineage>
</organism>
<evidence type="ECO:0000313" key="9">
    <source>
        <dbReference type="Proteomes" id="UP000261032"/>
    </source>
</evidence>
<dbReference type="InterPro" id="IPR050833">
    <property type="entry name" value="Poly_Biosynth_Transport"/>
</dbReference>
<keyword evidence="4 7" id="KW-0812">Transmembrane</keyword>